<dbReference type="InterPro" id="IPR009908">
    <property type="entry name" value="Methylamine_util_MauE"/>
</dbReference>
<keyword evidence="4 5" id="KW-0472">Membrane</keyword>
<evidence type="ECO:0000256" key="5">
    <source>
        <dbReference type="SAM" id="Phobius"/>
    </source>
</evidence>
<dbReference type="GO" id="GO:0030416">
    <property type="term" value="P:methylamine metabolic process"/>
    <property type="evidence" value="ECO:0007669"/>
    <property type="project" value="InterPro"/>
</dbReference>
<sequence length="184" mass="17884">MTYLLICCRLLLGVVFLVAVTGKLRGPAAFTAFVSSVRRMRVLPAALARPAATAVVAAEATIVAAAAVPVHAAGVLAFATAAALLTALTAGIVTSLARGGQEPCRCFGTADTPLGARHVARNAALAAVAGTGLLAGLLAAPTGAGPLAAPVDPALAAVAAAGGAVAGALIVMLDDIVALARPHR</sequence>
<dbReference type="Proteomes" id="UP001058003">
    <property type="component" value="Chromosome"/>
</dbReference>
<dbReference type="KEGG" id="daur:Daura_20180"/>
<reference evidence="7" key="1">
    <citation type="submission" date="2021-04" db="EMBL/GenBank/DDBJ databases">
        <title>Dactylosporangium aurantiacum NRRL B-8018 full assembly.</title>
        <authorList>
            <person name="Hartkoorn R.C."/>
            <person name="Beaudoing E."/>
            <person name="Hot D."/>
        </authorList>
    </citation>
    <scope>NUCLEOTIDE SEQUENCE</scope>
    <source>
        <strain evidence="7">NRRL B-8018</strain>
    </source>
</reference>
<proteinExistence type="predicted"/>
<organism evidence="7 8">
    <name type="scientific">Dactylosporangium aurantiacum</name>
    <dbReference type="NCBI Taxonomy" id="35754"/>
    <lineage>
        <taxon>Bacteria</taxon>
        <taxon>Bacillati</taxon>
        <taxon>Actinomycetota</taxon>
        <taxon>Actinomycetes</taxon>
        <taxon>Micromonosporales</taxon>
        <taxon>Micromonosporaceae</taxon>
        <taxon>Dactylosporangium</taxon>
    </lineage>
</organism>
<keyword evidence="8" id="KW-1185">Reference proteome</keyword>
<evidence type="ECO:0000256" key="3">
    <source>
        <dbReference type="ARBA" id="ARBA00022989"/>
    </source>
</evidence>
<gene>
    <name evidence="7" type="ORF">Daura_20180</name>
</gene>
<dbReference type="Pfam" id="PF07291">
    <property type="entry name" value="MauE"/>
    <property type="match status" value="1"/>
</dbReference>
<evidence type="ECO:0000313" key="8">
    <source>
        <dbReference type="Proteomes" id="UP001058003"/>
    </source>
</evidence>
<evidence type="ECO:0000256" key="2">
    <source>
        <dbReference type="ARBA" id="ARBA00022692"/>
    </source>
</evidence>
<dbReference type="AlphaFoldDB" id="A0A9Q9MGG8"/>
<feature type="transmembrane region" description="Helical" evidence="5">
    <location>
        <begin position="74"/>
        <end position="97"/>
    </location>
</feature>
<evidence type="ECO:0000259" key="6">
    <source>
        <dbReference type="Pfam" id="PF07291"/>
    </source>
</evidence>
<dbReference type="EMBL" id="CP073767">
    <property type="protein sequence ID" value="UWZ58283.1"/>
    <property type="molecule type" value="Genomic_DNA"/>
</dbReference>
<protein>
    <recommendedName>
        <fullName evidence="6">Methylamine utilisation protein MauE domain-containing protein</fullName>
    </recommendedName>
</protein>
<feature type="domain" description="Methylamine utilisation protein MauE" evidence="6">
    <location>
        <begin position="1"/>
        <end position="134"/>
    </location>
</feature>
<dbReference type="GO" id="GO:0016020">
    <property type="term" value="C:membrane"/>
    <property type="evidence" value="ECO:0007669"/>
    <property type="project" value="UniProtKB-SubCell"/>
</dbReference>
<keyword evidence="3 5" id="KW-1133">Transmembrane helix</keyword>
<keyword evidence="2 5" id="KW-0812">Transmembrane</keyword>
<accession>A0A9Q9MGG8</accession>
<feature type="transmembrane region" description="Helical" evidence="5">
    <location>
        <begin position="154"/>
        <end position="180"/>
    </location>
</feature>
<dbReference type="OrthoDB" id="3430313at2"/>
<name>A0A9Q9MGG8_9ACTN</name>
<evidence type="ECO:0000256" key="4">
    <source>
        <dbReference type="ARBA" id="ARBA00023136"/>
    </source>
</evidence>
<evidence type="ECO:0000256" key="1">
    <source>
        <dbReference type="ARBA" id="ARBA00004141"/>
    </source>
</evidence>
<feature type="transmembrane region" description="Helical" evidence="5">
    <location>
        <begin position="123"/>
        <end position="142"/>
    </location>
</feature>
<comment type="subcellular location">
    <subcellularLocation>
        <location evidence="1">Membrane</location>
        <topology evidence="1">Multi-pass membrane protein</topology>
    </subcellularLocation>
</comment>
<evidence type="ECO:0000313" key="7">
    <source>
        <dbReference type="EMBL" id="UWZ58283.1"/>
    </source>
</evidence>
<dbReference type="RefSeq" id="WP_033361719.1">
    <property type="nucleotide sequence ID" value="NZ_CP073767.1"/>
</dbReference>